<keyword evidence="5 8" id="KW-0233">DNA recombination</keyword>
<comment type="function">
    <text evidence="1 8">Involved in DNA repair and RecF pathway recombination.</text>
</comment>
<evidence type="ECO:0000313" key="10">
    <source>
        <dbReference type="EMBL" id="MCQ8116763.1"/>
    </source>
</evidence>
<dbReference type="Pfam" id="PF02565">
    <property type="entry name" value="RecO_C"/>
    <property type="match status" value="1"/>
</dbReference>
<organism evidence="10 11">
    <name type="scientific">Methylomonas rosea</name>
    <dbReference type="NCBI Taxonomy" id="2952227"/>
    <lineage>
        <taxon>Bacteria</taxon>
        <taxon>Pseudomonadati</taxon>
        <taxon>Pseudomonadota</taxon>
        <taxon>Gammaproteobacteria</taxon>
        <taxon>Methylococcales</taxon>
        <taxon>Methylococcaceae</taxon>
        <taxon>Methylomonas</taxon>
    </lineage>
</organism>
<evidence type="ECO:0000259" key="9">
    <source>
        <dbReference type="Pfam" id="PF11967"/>
    </source>
</evidence>
<comment type="similarity">
    <text evidence="2 8">Belongs to the RecO family.</text>
</comment>
<dbReference type="InterPro" id="IPR012340">
    <property type="entry name" value="NA-bd_OB-fold"/>
</dbReference>
<evidence type="ECO:0000256" key="2">
    <source>
        <dbReference type="ARBA" id="ARBA00007452"/>
    </source>
</evidence>
<evidence type="ECO:0000256" key="3">
    <source>
        <dbReference type="ARBA" id="ARBA00021310"/>
    </source>
</evidence>
<dbReference type="Gene3D" id="1.20.1440.120">
    <property type="entry name" value="Recombination protein O, C-terminal domain"/>
    <property type="match status" value="1"/>
</dbReference>
<proteinExistence type="inferred from homology"/>
<comment type="caution">
    <text evidence="10">The sequence shown here is derived from an EMBL/GenBank/DDBJ whole genome shotgun (WGS) entry which is preliminary data.</text>
</comment>
<dbReference type="InterPro" id="IPR042242">
    <property type="entry name" value="RecO_C"/>
</dbReference>
<dbReference type="SUPFAM" id="SSF50249">
    <property type="entry name" value="Nucleic acid-binding proteins"/>
    <property type="match status" value="1"/>
</dbReference>
<dbReference type="EMBL" id="JANIBL010000010">
    <property type="protein sequence ID" value="MCQ8116763.1"/>
    <property type="molecule type" value="Genomic_DNA"/>
</dbReference>
<dbReference type="RefSeq" id="WP_256605989.1">
    <property type="nucleotide sequence ID" value="NZ_JANIBL010000010.1"/>
</dbReference>
<dbReference type="HAMAP" id="MF_00201">
    <property type="entry name" value="RecO"/>
    <property type="match status" value="1"/>
</dbReference>
<dbReference type="NCBIfam" id="TIGR00613">
    <property type="entry name" value="reco"/>
    <property type="match status" value="1"/>
</dbReference>
<sequence length="233" mass="26221">MNGSAVYLQPAFVLQHRPYRETSVLLDVFTRDFGVVSMIAKGVRKEKSKIAGLLLPFSALRLSFVDKTELKVLSQVEYVDSYPLERLALYCGFYVNELVQIFVHKYDPQPEIFSCYERCLGDLLLGERIEQALRYFELDLLQEAGYAVAMDSEANGNPIMTGQRYNFLADFGIVADNEGLVGGETLSILAARGALEGRALLEAKLLFRKMLDGHLQGRPLKSRDVLAKIIKYL</sequence>
<name>A0ABT1TRS7_9GAMM</name>
<keyword evidence="4 8" id="KW-0227">DNA damage</keyword>
<reference evidence="10 11" key="1">
    <citation type="submission" date="2022-07" db="EMBL/GenBank/DDBJ databases">
        <title>Methylomonas rivi sp. nov., Methylomonas rosea sp. nov., Methylomonas aureus sp. nov. and Methylomonas subterranea sp. nov., four novel methanotrophs isolated from a freshwater creek and the deep terrestrial subsurface.</title>
        <authorList>
            <person name="Abin C."/>
            <person name="Sankaranarayanan K."/>
            <person name="Garner C."/>
            <person name="Sindelar R."/>
            <person name="Kotary K."/>
            <person name="Garner R."/>
            <person name="Barclay S."/>
            <person name="Lawson P."/>
            <person name="Krumholz L."/>
        </authorList>
    </citation>
    <scope>NUCLEOTIDE SEQUENCE [LARGE SCALE GENOMIC DNA]</scope>
    <source>
        <strain evidence="10 11">WSC-7</strain>
    </source>
</reference>
<dbReference type="InterPro" id="IPR037278">
    <property type="entry name" value="ARFGAP/RecO"/>
</dbReference>
<dbReference type="Proteomes" id="UP001524570">
    <property type="component" value="Unassembled WGS sequence"/>
</dbReference>
<keyword evidence="6 8" id="KW-0234">DNA repair</keyword>
<dbReference type="Gene3D" id="2.40.50.140">
    <property type="entry name" value="Nucleic acid-binding proteins"/>
    <property type="match status" value="1"/>
</dbReference>
<gene>
    <name evidence="8 10" type="primary">recO</name>
    <name evidence="10" type="ORF">NP589_04940</name>
</gene>
<dbReference type="Pfam" id="PF11967">
    <property type="entry name" value="RecO_N"/>
    <property type="match status" value="1"/>
</dbReference>
<protein>
    <recommendedName>
        <fullName evidence="3 8">DNA repair protein RecO</fullName>
    </recommendedName>
    <alternativeName>
        <fullName evidence="7 8">Recombination protein O</fullName>
    </alternativeName>
</protein>
<evidence type="ECO:0000256" key="6">
    <source>
        <dbReference type="ARBA" id="ARBA00023204"/>
    </source>
</evidence>
<dbReference type="PANTHER" id="PTHR33991:SF1">
    <property type="entry name" value="DNA REPAIR PROTEIN RECO"/>
    <property type="match status" value="1"/>
</dbReference>
<dbReference type="PANTHER" id="PTHR33991">
    <property type="entry name" value="DNA REPAIR PROTEIN RECO"/>
    <property type="match status" value="1"/>
</dbReference>
<feature type="domain" description="DNA replication/recombination mediator RecO N-terminal" evidence="9">
    <location>
        <begin position="7"/>
        <end position="82"/>
    </location>
</feature>
<evidence type="ECO:0000256" key="1">
    <source>
        <dbReference type="ARBA" id="ARBA00003065"/>
    </source>
</evidence>
<dbReference type="InterPro" id="IPR003717">
    <property type="entry name" value="RecO"/>
</dbReference>
<dbReference type="SUPFAM" id="SSF57863">
    <property type="entry name" value="ArfGap/RecO-like zinc finger"/>
    <property type="match status" value="1"/>
</dbReference>
<keyword evidence="11" id="KW-1185">Reference proteome</keyword>
<evidence type="ECO:0000256" key="4">
    <source>
        <dbReference type="ARBA" id="ARBA00022763"/>
    </source>
</evidence>
<evidence type="ECO:0000313" key="11">
    <source>
        <dbReference type="Proteomes" id="UP001524570"/>
    </source>
</evidence>
<evidence type="ECO:0000256" key="5">
    <source>
        <dbReference type="ARBA" id="ARBA00023172"/>
    </source>
</evidence>
<evidence type="ECO:0000256" key="8">
    <source>
        <dbReference type="HAMAP-Rule" id="MF_00201"/>
    </source>
</evidence>
<dbReference type="InterPro" id="IPR022572">
    <property type="entry name" value="DNA_rep/recomb_RecO_N"/>
</dbReference>
<accession>A0ABT1TRS7</accession>
<evidence type="ECO:0000256" key="7">
    <source>
        <dbReference type="ARBA" id="ARBA00033409"/>
    </source>
</evidence>